<dbReference type="GO" id="GO:0006281">
    <property type="term" value="P:DNA repair"/>
    <property type="evidence" value="ECO:0007669"/>
    <property type="project" value="UniProtKB-UniRule"/>
</dbReference>
<comment type="similarity">
    <text evidence="6">Belongs to the RuvA family.</text>
</comment>
<dbReference type="Pfam" id="PF07499">
    <property type="entry name" value="RuvA_C"/>
    <property type="match status" value="1"/>
</dbReference>
<dbReference type="GO" id="GO:0009378">
    <property type="term" value="F:four-way junction helicase activity"/>
    <property type="evidence" value="ECO:0007669"/>
    <property type="project" value="InterPro"/>
</dbReference>
<dbReference type="GO" id="GO:0005524">
    <property type="term" value="F:ATP binding"/>
    <property type="evidence" value="ECO:0007669"/>
    <property type="project" value="InterPro"/>
</dbReference>
<dbReference type="InterPro" id="IPR036267">
    <property type="entry name" value="RuvA_C_sf"/>
</dbReference>
<feature type="domain" description="Helix-hairpin-helix DNA-binding motif class 1" evidence="7">
    <location>
        <begin position="72"/>
        <end position="91"/>
    </location>
</feature>
<keyword evidence="8" id="KW-0378">Hydrolase</keyword>
<keyword evidence="2 6" id="KW-0227">DNA damage</keyword>
<evidence type="ECO:0000256" key="3">
    <source>
        <dbReference type="ARBA" id="ARBA00023125"/>
    </source>
</evidence>
<dbReference type="GO" id="GO:0005737">
    <property type="term" value="C:cytoplasm"/>
    <property type="evidence" value="ECO:0007669"/>
    <property type="project" value="UniProtKB-SubCell"/>
</dbReference>
<comment type="function">
    <text evidence="6">The RuvA-RuvB-RuvC complex processes Holliday junction (HJ) DNA during genetic recombination and DNA repair, while the RuvA-RuvB complex plays an important role in the rescue of blocked DNA replication forks via replication fork reversal (RFR). RuvA specifically binds to HJ cruciform DNA, conferring on it an open structure. The RuvB hexamer acts as an ATP-dependent pump, pulling dsDNA into and through the RuvAB complex. HJ branch migration allows RuvC to scan DNA until it finds its consensus sequence, where it cleaves and resolves the cruciform DNA.</text>
</comment>
<dbReference type="Gene3D" id="2.40.50.140">
    <property type="entry name" value="Nucleic acid-binding proteins"/>
    <property type="match status" value="1"/>
</dbReference>
<evidence type="ECO:0000256" key="5">
    <source>
        <dbReference type="ARBA" id="ARBA00023204"/>
    </source>
</evidence>
<gene>
    <name evidence="6" type="primary">ruvA</name>
    <name evidence="8" type="ORF">A2V47_04980</name>
</gene>
<evidence type="ECO:0000256" key="2">
    <source>
        <dbReference type="ARBA" id="ARBA00022763"/>
    </source>
</evidence>
<dbReference type="Pfam" id="PF01330">
    <property type="entry name" value="RuvA_N"/>
    <property type="match status" value="1"/>
</dbReference>
<dbReference type="SUPFAM" id="SSF50249">
    <property type="entry name" value="Nucleic acid-binding proteins"/>
    <property type="match status" value="1"/>
</dbReference>
<dbReference type="Gene3D" id="1.10.8.10">
    <property type="entry name" value="DNA helicase RuvA subunit, C-terminal domain"/>
    <property type="match status" value="1"/>
</dbReference>
<organism evidence="8 9">
    <name type="scientific">Candidatus Sediminicultor quintus</name>
    <dbReference type="NCBI Taxonomy" id="1797291"/>
    <lineage>
        <taxon>Bacteria</taxon>
        <taxon>Pseudomonadati</taxon>
        <taxon>Atribacterota</taxon>
        <taxon>Candidatus Phoenicimicrobiia</taxon>
        <taxon>Candidatus Pheonicimicrobiales</taxon>
        <taxon>Candidatus Phoenicimicrobiaceae</taxon>
        <taxon>Candidatus Sediminicultor</taxon>
    </lineage>
</organism>
<proteinExistence type="inferred from homology"/>
<dbReference type="GO" id="GO:0009379">
    <property type="term" value="C:Holliday junction helicase complex"/>
    <property type="evidence" value="ECO:0007669"/>
    <property type="project" value="InterPro"/>
</dbReference>
<dbReference type="SMART" id="SM00278">
    <property type="entry name" value="HhH1"/>
    <property type="match status" value="2"/>
</dbReference>
<dbReference type="HAMAP" id="MF_00031">
    <property type="entry name" value="DNA_HJ_migration_RuvA"/>
    <property type="match status" value="1"/>
</dbReference>
<evidence type="ECO:0000256" key="1">
    <source>
        <dbReference type="ARBA" id="ARBA00022490"/>
    </source>
</evidence>
<dbReference type="InterPro" id="IPR013849">
    <property type="entry name" value="DNA_helicase_Holl-junc_RuvA_I"/>
</dbReference>
<dbReference type="AlphaFoldDB" id="A0A1F5A9T7"/>
<dbReference type="GO" id="GO:0000400">
    <property type="term" value="F:four-way junction DNA binding"/>
    <property type="evidence" value="ECO:0007669"/>
    <property type="project" value="UniProtKB-UniRule"/>
</dbReference>
<dbReference type="GO" id="GO:0006310">
    <property type="term" value="P:DNA recombination"/>
    <property type="evidence" value="ECO:0007669"/>
    <property type="project" value="UniProtKB-UniRule"/>
</dbReference>
<dbReference type="InterPro" id="IPR012340">
    <property type="entry name" value="NA-bd_OB-fold"/>
</dbReference>
<keyword evidence="8" id="KW-0347">Helicase</keyword>
<evidence type="ECO:0000256" key="4">
    <source>
        <dbReference type="ARBA" id="ARBA00023172"/>
    </source>
</evidence>
<comment type="caution">
    <text evidence="6">Lacks conserved residue(s) required for the propagation of feature annotation.</text>
</comment>
<dbReference type="CDD" id="cd14332">
    <property type="entry name" value="UBA_RuvA_C"/>
    <property type="match status" value="1"/>
</dbReference>
<dbReference type="Gene3D" id="1.10.150.20">
    <property type="entry name" value="5' to 3' exonuclease, C-terminal subdomain"/>
    <property type="match status" value="1"/>
</dbReference>
<protein>
    <recommendedName>
        <fullName evidence="6">Holliday junction branch migration complex subunit RuvA</fullName>
    </recommendedName>
</protein>
<evidence type="ECO:0000259" key="7">
    <source>
        <dbReference type="SMART" id="SM00278"/>
    </source>
</evidence>
<keyword evidence="3 6" id="KW-0238">DNA-binding</keyword>
<dbReference type="InterPro" id="IPR003583">
    <property type="entry name" value="Hlx-hairpin-Hlx_DNA-bd_motif"/>
</dbReference>
<dbReference type="STRING" id="1797291.A2V47_04980"/>
<feature type="domain" description="Helix-hairpin-helix DNA-binding motif class 1" evidence="7">
    <location>
        <begin position="107"/>
        <end position="126"/>
    </location>
</feature>
<dbReference type="InterPro" id="IPR010994">
    <property type="entry name" value="RuvA_2-like"/>
</dbReference>
<comment type="domain">
    <text evidence="6">Has three domains with a flexible linker between the domains II and III and assumes an 'L' shape. Domain III is highly mobile and contacts RuvB.</text>
</comment>
<name>A0A1F5A9T7_9BACT</name>
<dbReference type="SUPFAM" id="SSF46929">
    <property type="entry name" value="DNA helicase RuvA subunit, C-terminal domain"/>
    <property type="match status" value="1"/>
</dbReference>
<feature type="region of interest" description="Domain III" evidence="6">
    <location>
        <begin position="145"/>
        <end position="196"/>
    </location>
</feature>
<keyword evidence="1 6" id="KW-0963">Cytoplasm</keyword>
<dbReference type="Pfam" id="PF14520">
    <property type="entry name" value="HHH_5"/>
    <property type="match status" value="1"/>
</dbReference>
<comment type="subunit">
    <text evidence="6">Homotetramer. Forms an RuvA(8)-RuvB(12)-Holliday junction (HJ) complex. HJ DNA is sandwiched between 2 RuvA tetramers; dsDNA enters through RuvA and exits via RuvB. An RuvB hexamer assembles on each DNA strand where it exits the tetramer. Each RuvB hexamer is contacted by two RuvA subunits (via domain III) on 2 adjacent RuvB subunits; this complex drives branch migration. In the full resolvosome a probable DNA-RuvA(4)-RuvB(12)-RuvC(2) complex forms which resolves the HJ.</text>
</comment>
<dbReference type="InterPro" id="IPR011114">
    <property type="entry name" value="RuvA_C"/>
</dbReference>
<accession>A0A1F5A9T7</accession>
<dbReference type="SUPFAM" id="SSF47781">
    <property type="entry name" value="RuvA domain 2-like"/>
    <property type="match status" value="1"/>
</dbReference>
<evidence type="ECO:0000256" key="6">
    <source>
        <dbReference type="HAMAP-Rule" id="MF_00031"/>
    </source>
</evidence>
<dbReference type="GO" id="GO:0048476">
    <property type="term" value="C:Holliday junction resolvase complex"/>
    <property type="evidence" value="ECO:0007669"/>
    <property type="project" value="UniProtKB-UniRule"/>
</dbReference>
<dbReference type="NCBIfam" id="TIGR00084">
    <property type="entry name" value="ruvA"/>
    <property type="match status" value="1"/>
</dbReference>
<sequence>MISFLEGRVDTVGVNYLVLNTNGIGYQINIPAYNNLSLKIGDKTKIYTYLYLREDRIMFYGFLTKEEENFFELLISTPGVGPKVALNILSKMTPVDFSKAILQEDLDSITAISGIGNKLAKKIVLELKEKISKITFLETGVGKTFKSENISDAVDVLKALGYTYKKAKSAVEKTQEKFKGELTVEELVRESLKIIR</sequence>
<evidence type="ECO:0000313" key="8">
    <source>
        <dbReference type="EMBL" id="OGD14604.1"/>
    </source>
</evidence>
<keyword evidence="4 6" id="KW-0233">DNA recombination</keyword>
<evidence type="ECO:0000313" key="9">
    <source>
        <dbReference type="Proteomes" id="UP000177701"/>
    </source>
</evidence>
<dbReference type="InterPro" id="IPR000085">
    <property type="entry name" value="RuvA"/>
</dbReference>
<dbReference type="Proteomes" id="UP000177701">
    <property type="component" value="Unassembled WGS sequence"/>
</dbReference>
<dbReference type="EMBL" id="MEYH01000080">
    <property type="protein sequence ID" value="OGD14604.1"/>
    <property type="molecule type" value="Genomic_DNA"/>
</dbReference>
<comment type="caution">
    <text evidence="8">The sequence shown here is derived from an EMBL/GenBank/DDBJ whole genome shotgun (WGS) entry which is preliminary data.</text>
</comment>
<keyword evidence="8" id="KW-0547">Nucleotide-binding</keyword>
<reference evidence="8 9" key="1">
    <citation type="journal article" date="2016" name="Nat. Commun.">
        <title>Thousands of microbial genomes shed light on interconnected biogeochemical processes in an aquifer system.</title>
        <authorList>
            <person name="Anantharaman K."/>
            <person name="Brown C.T."/>
            <person name="Hug L.A."/>
            <person name="Sharon I."/>
            <person name="Castelle C.J."/>
            <person name="Probst A.J."/>
            <person name="Thomas B.C."/>
            <person name="Singh A."/>
            <person name="Wilkins M.J."/>
            <person name="Karaoz U."/>
            <person name="Brodie E.L."/>
            <person name="Williams K.H."/>
            <person name="Hubbard S.S."/>
            <person name="Banfield J.F."/>
        </authorList>
    </citation>
    <scope>NUCLEOTIDE SEQUENCE [LARGE SCALE GENOMIC DNA]</scope>
</reference>
<comment type="subcellular location">
    <subcellularLocation>
        <location evidence="6">Cytoplasm</location>
    </subcellularLocation>
</comment>
<keyword evidence="5 6" id="KW-0234">DNA repair</keyword>
<keyword evidence="8" id="KW-0067">ATP-binding</keyword>